<proteinExistence type="inferred from homology"/>
<reference evidence="6 7" key="1">
    <citation type="submission" date="2017-08" db="EMBL/GenBank/DDBJ databases">
        <title>Acidophilic green algal genome provides insights into adaptation to an acidic environment.</title>
        <authorList>
            <person name="Hirooka S."/>
            <person name="Hirose Y."/>
            <person name="Kanesaki Y."/>
            <person name="Higuchi S."/>
            <person name="Fujiwara T."/>
            <person name="Onuma R."/>
            <person name="Era A."/>
            <person name="Ohbayashi R."/>
            <person name="Uzuka A."/>
            <person name="Nozaki H."/>
            <person name="Yoshikawa H."/>
            <person name="Miyagishima S.Y."/>
        </authorList>
    </citation>
    <scope>NUCLEOTIDE SEQUENCE [LARGE SCALE GENOMIC DNA]</scope>
    <source>
        <strain evidence="6 7">NIES-2499</strain>
    </source>
</reference>
<evidence type="ECO:0000256" key="3">
    <source>
        <dbReference type="ARBA" id="ARBA00023242"/>
    </source>
</evidence>
<dbReference type="InterPro" id="IPR028307">
    <property type="entry name" value="Lin-54_fam"/>
</dbReference>
<dbReference type="OrthoDB" id="6283463at2759"/>
<feature type="region of interest" description="Disordered" evidence="4">
    <location>
        <begin position="593"/>
        <end position="613"/>
    </location>
</feature>
<feature type="compositionally biased region" description="Polar residues" evidence="4">
    <location>
        <begin position="909"/>
        <end position="918"/>
    </location>
</feature>
<evidence type="ECO:0000313" key="7">
    <source>
        <dbReference type="Proteomes" id="UP000232323"/>
    </source>
</evidence>
<protein>
    <recommendedName>
        <fullName evidence="5">CRC domain-containing protein</fullName>
    </recommendedName>
</protein>
<comment type="caution">
    <text evidence="6">The sequence shown here is derived from an EMBL/GenBank/DDBJ whole genome shotgun (WGS) entry which is preliminary data.</text>
</comment>
<feature type="compositionally biased region" description="Polar residues" evidence="4">
    <location>
        <begin position="840"/>
        <end position="855"/>
    </location>
</feature>
<feature type="region of interest" description="Disordered" evidence="4">
    <location>
        <begin position="387"/>
        <end position="426"/>
    </location>
</feature>
<keyword evidence="3" id="KW-0539">Nucleus</keyword>
<feature type="domain" description="CRC" evidence="5">
    <location>
        <begin position="96"/>
        <end position="207"/>
    </location>
</feature>
<feature type="region of interest" description="Disordered" evidence="4">
    <location>
        <begin position="759"/>
        <end position="969"/>
    </location>
</feature>
<dbReference type="InterPro" id="IPR005172">
    <property type="entry name" value="CRC"/>
</dbReference>
<feature type="compositionally biased region" description="Polar residues" evidence="4">
    <location>
        <begin position="942"/>
        <end position="951"/>
    </location>
</feature>
<feature type="compositionally biased region" description="Polar residues" evidence="4">
    <location>
        <begin position="765"/>
        <end position="795"/>
    </location>
</feature>
<dbReference type="SMART" id="SM01114">
    <property type="entry name" value="CXC"/>
    <property type="match status" value="2"/>
</dbReference>
<evidence type="ECO:0000259" key="5">
    <source>
        <dbReference type="PROSITE" id="PS51634"/>
    </source>
</evidence>
<comment type="similarity">
    <text evidence="2">Belongs to the lin-54 family.</text>
</comment>
<name>A0A250XL81_9CHLO</name>
<evidence type="ECO:0000256" key="2">
    <source>
        <dbReference type="ARBA" id="ARBA00007267"/>
    </source>
</evidence>
<feature type="compositionally biased region" description="Low complexity" evidence="4">
    <location>
        <begin position="1054"/>
        <end position="1078"/>
    </location>
</feature>
<comment type="subcellular location">
    <subcellularLocation>
        <location evidence="1">Nucleus</location>
    </subcellularLocation>
</comment>
<dbReference type="STRING" id="1157962.A0A250XL81"/>
<evidence type="ECO:0000256" key="1">
    <source>
        <dbReference type="ARBA" id="ARBA00004123"/>
    </source>
</evidence>
<evidence type="ECO:0000256" key="4">
    <source>
        <dbReference type="SAM" id="MobiDB-lite"/>
    </source>
</evidence>
<dbReference type="Proteomes" id="UP000232323">
    <property type="component" value="Unassembled WGS sequence"/>
</dbReference>
<feature type="region of interest" description="Disordered" evidence="4">
    <location>
        <begin position="1034"/>
        <end position="1078"/>
    </location>
</feature>
<organism evidence="6 7">
    <name type="scientific">Chlamydomonas eustigma</name>
    <dbReference type="NCBI Taxonomy" id="1157962"/>
    <lineage>
        <taxon>Eukaryota</taxon>
        <taxon>Viridiplantae</taxon>
        <taxon>Chlorophyta</taxon>
        <taxon>core chlorophytes</taxon>
        <taxon>Chlorophyceae</taxon>
        <taxon>CS clade</taxon>
        <taxon>Chlamydomonadales</taxon>
        <taxon>Chlamydomonadaceae</taxon>
        <taxon>Chlamydomonas</taxon>
    </lineage>
</organism>
<dbReference type="PANTHER" id="PTHR12446">
    <property type="entry name" value="TESMIN/TSO1-RELATED"/>
    <property type="match status" value="1"/>
</dbReference>
<dbReference type="PANTHER" id="PTHR12446:SF34">
    <property type="entry name" value="PROTEIN LIN-54 HOMOLOG"/>
    <property type="match status" value="1"/>
</dbReference>
<evidence type="ECO:0000313" key="6">
    <source>
        <dbReference type="EMBL" id="GAX83783.1"/>
    </source>
</evidence>
<dbReference type="GO" id="GO:0005634">
    <property type="term" value="C:nucleus"/>
    <property type="evidence" value="ECO:0007669"/>
    <property type="project" value="UniProtKB-SubCell"/>
</dbReference>
<gene>
    <name evidence="6" type="ORF">CEUSTIGMA_g11208.t1</name>
</gene>
<dbReference type="Pfam" id="PF03638">
    <property type="entry name" value="TCR"/>
    <property type="match status" value="2"/>
</dbReference>
<dbReference type="InterPro" id="IPR033467">
    <property type="entry name" value="Tesmin/TSO1-like_CXC"/>
</dbReference>
<feature type="region of interest" description="Disordered" evidence="4">
    <location>
        <begin position="536"/>
        <end position="558"/>
    </location>
</feature>
<dbReference type="PROSITE" id="PS51634">
    <property type="entry name" value="CRC"/>
    <property type="match status" value="1"/>
</dbReference>
<keyword evidence="7" id="KW-1185">Reference proteome</keyword>
<sequence>MSAQDRPNNNLVPDVTKMANFVQRMSAFVQHFQVAQQAVAGRTSQDAVSSVPHPPLTQQLQLPPTNGFHASQPVSHLRHHLEMAPQLPDPGPTLGNSKRCNCKKAKCLKLYCVCFSAGVFCSECACKECMNTEKDHRVVMVERQKVTQRCPSAFAPKVDQDISGDVGHKKGCRCKKSKCLKKYCECYDARVYCSGNCRCDGCHNRPEDEFRNFDDGLGGMDSLPFGQDEGLIDSPQGDDLPEPSGLDKWTNDQVDMPTGMEVPVAAAAQALNAGDRSSHLDIQAFADTPDLGQIMMSDLKPTSSLGGPATSLGSGLWALGAGAGCSSLPGSLAPSPLFMKRLERTNSIGSADLAGSTDLAGRLMSLHEPADNSMAQSLAPQLASGDAVLGATGPQHKRYSDAENMPPASNQNGVGQVPSLDKLPPGVSLMMGECGAKHEQGPTSNVTAHAPIMAMHGIPEPSEVVQEPHCNSHVNVFQMLLRPDLLLEEPERALVLAQHLGMVDTHQMAAFKAATVLKQILAVAHKHPLFQVSEKEALPNNRPPPATSAAVSEVGVSAQMPTSVKTGTVLGRDSIRDPGTVQRSSTAMAAMRPAASTGGMNSTAAQRGSGGGATPASVAAHDIYEPQYYHMGGTGTAGVMIATAAGSTPASMVLARGGSKPNSFCGGAAGKPSAMRLTSGSYKLTGNVAAARTSETGSKLPLQPQQTNSAGFKAYRIPEMPGDPGSSMRNAYSGVQNPFRSPFVSGLLPAGNNAFTADHTPCGGMSNTASVPRPSQSHAGSQGPTNMQSLSQERPQSSHERSWEGAPWPGGVPPATFEDKQQLPFAPGGAWPGGVPPGGRTQSPSMDNRQQQQSGEKYIVAWPEGLPPGGSSQGAALDNRQQQPGVKSGCTWPGEVPPGSRAEGAGFENSLQQQQQPGVKSGCTCPGEVPPGSRAEGAGFENSLQQQQQPGAKSGCTWPGEVPPGSRAEGAGFENRLQQQQPCLSTGAWPGWVPPSSRGQGSGFDNRFLQQQHLPTVMSGGAWPAGGVVVPSGTQVAGGQQRGTAGPAGGGVVPSGSQVAGGQQRGTAGPAASGGAALSASSGHMLRVGAKRSRSYCSQDGEEVIGRMGSQQEVSSGSDMRMLNNALNAMVGSSPQSKIAVSYGAPSLHLPGGGGHISRLYQHGTGYGGGLYSRTQSPSMGFPRNYSPVGSKGYDRTGGCSPIRAAQAQLDQKGKEYDNDMEAAQMLFNLKAGGA</sequence>
<dbReference type="AlphaFoldDB" id="A0A250XL81"/>
<accession>A0A250XL81</accession>
<feature type="compositionally biased region" description="Low complexity" evidence="4">
    <location>
        <begin position="1034"/>
        <end position="1045"/>
    </location>
</feature>
<dbReference type="EMBL" id="BEGY01000107">
    <property type="protein sequence ID" value="GAX83783.1"/>
    <property type="molecule type" value="Genomic_DNA"/>
</dbReference>
<dbReference type="GO" id="GO:0006355">
    <property type="term" value="P:regulation of DNA-templated transcription"/>
    <property type="evidence" value="ECO:0007669"/>
    <property type="project" value="TreeGrafter"/>
</dbReference>